<keyword evidence="4" id="KW-1185">Reference proteome</keyword>
<proteinExistence type="inferred from homology"/>
<protein>
    <submittedName>
        <fullName evidence="3">Oxidoreductase</fullName>
    </submittedName>
</protein>
<name>A0A917DM97_9SPHN</name>
<evidence type="ECO:0000256" key="2">
    <source>
        <dbReference type="ARBA" id="ARBA00023002"/>
    </source>
</evidence>
<dbReference type="SUPFAM" id="SSF51735">
    <property type="entry name" value="NAD(P)-binding Rossmann-fold domains"/>
    <property type="match status" value="1"/>
</dbReference>
<accession>A0A917DM97</accession>
<evidence type="ECO:0000256" key="1">
    <source>
        <dbReference type="ARBA" id="ARBA00006484"/>
    </source>
</evidence>
<dbReference type="InterPro" id="IPR036291">
    <property type="entry name" value="NAD(P)-bd_dom_sf"/>
</dbReference>
<dbReference type="InterPro" id="IPR020904">
    <property type="entry name" value="Sc_DH/Rdtase_CS"/>
</dbReference>
<comment type="similarity">
    <text evidence="1">Belongs to the short-chain dehydrogenases/reductases (SDR) family.</text>
</comment>
<dbReference type="InterPro" id="IPR002347">
    <property type="entry name" value="SDR_fam"/>
</dbReference>
<dbReference type="PRINTS" id="PR00080">
    <property type="entry name" value="SDRFAMILY"/>
</dbReference>
<dbReference type="Pfam" id="PF13561">
    <property type="entry name" value="adh_short_C2"/>
    <property type="match status" value="1"/>
</dbReference>
<comment type="caution">
    <text evidence="3">The sequence shown here is derived from an EMBL/GenBank/DDBJ whole genome shotgun (WGS) entry which is preliminary data.</text>
</comment>
<keyword evidence="2" id="KW-0560">Oxidoreductase</keyword>
<dbReference type="FunFam" id="3.40.50.720:FF:000084">
    <property type="entry name" value="Short-chain dehydrogenase reductase"/>
    <property type="match status" value="1"/>
</dbReference>
<dbReference type="PRINTS" id="PR00081">
    <property type="entry name" value="GDHRDH"/>
</dbReference>
<sequence>MQDLADRNIIVTGGASGIGAATVRAAIEAGATVAITDLSEAQGAELALELEERATFFPHDVTQEGDWRDIVSKIESVAGPVTGLVNCAGIAAAPAPLDQVDEQSFRRIFEVNQLACFLGMKAVTPSMRKAGGGSIVNVSSVAGLKAAPGAIGYVGSKFAVTGMTKVAALDLAADGIRVNSVHPGLIDTPMVRPDGDDDAFAPILQFAQALPIPRPGKPEEVASVIAFLLSEGASFVTGSAYAVDGGWTTG</sequence>
<dbReference type="PROSITE" id="PS00061">
    <property type="entry name" value="ADH_SHORT"/>
    <property type="match status" value="1"/>
</dbReference>
<dbReference type="RefSeq" id="WP_066762607.1">
    <property type="nucleotide sequence ID" value="NZ_BMIO01000010.1"/>
</dbReference>
<dbReference type="EMBL" id="BMIO01000010">
    <property type="protein sequence ID" value="GGD52081.1"/>
    <property type="molecule type" value="Genomic_DNA"/>
</dbReference>
<reference evidence="3 4" key="1">
    <citation type="journal article" date="2014" name="Int. J. Syst. Evol. Microbiol.">
        <title>Complete genome sequence of Corynebacterium casei LMG S-19264T (=DSM 44701T), isolated from a smear-ripened cheese.</title>
        <authorList>
            <consortium name="US DOE Joint Genome Institute (JGI-PGF)"/>
            <person name="Walter F."/>
            <person name="Albersmeier A."/>
            <person name="Kalinowski J."/>
            <person name="Ruckert C."/>
        </authorList>
    </citation>
    <scope>NUCLEOTIDE SEQUENCE [LARGE SCALE GENOMIC DNA]</scope>
    <source>
        <strain evidence="3 4">CGMCC 1.15358</strain>
    </source>
</reference>
<dbReference type="PANTHER" id="PTHR24321">
    <property type="entry name" value="DEHYDROGENASES, SHORT CHAIN"/>
    <property type="match status" value="1"/>
</dbReference>
<dbReference type="PANTHER" id="PTHR24321:SF8">
    <property type="entry name" value="ESTRADIOL 17-BETA-DEHYDROGENASE 8-RELATED"/>
    <property type="match status" value="1"/>
</dbReference>
<dbReference type="OrthoDB" id="5457012at2"/>
<dbReference type="Proteomes" id="UP000598997">
    <property type="component" value="Unassembled WGS sequence"/>
</dbReference>
<evidence type="ECO:0000313" key="3">
    <source>
        <dbReference type="EMBL" id="GGD52081.1"/>
    </source>
</evidence>
<gene>
    <name evidence="3" type="ORF">GCM10010989_27730</name>
</gene>
<dbReference type="Gene3D" id="3.40.50.720">
    <property type="entry name" value="NAD(P)-binding Rossmann-like Domain"/>
    <property type="match status" value="1"/>
</dbReference>
<dbReference type="NCBIfam" id="NF005559">
    <property type="entry name" value="PRK07231.1"/>
    <property type="match status" value="1"/>
</dbReference>
<evidence type="ECO:0000313" key="4">
    <source>
        <dbReference type="Proteomes" id="UP000598997"/>
    </source>
</evidence>
<organism evidence="3 4">
    <name type="scientific">Croceicoccus pelagius</name>
    <dbReference type="NCBI Taxonomy" id="1703341"/>
    <lineage>
        <taxon>Bacteria</taxon>
        <taxon>Pseudomonadati</taxon>
        <taxon>Pseudomonadota</taxon>
        <taxon>Alphaproteobacteria</taxon>
        <taxon>Sphingomonadales</taxon>
        <taxon>Erythrobacteraceae</taxon>
        <taxon>Croceicoccus</taxon>
    </lineage>
</organism>
<dbReference type="GO" id="GO:0016491">
    <property type="term" value="F:oxidoreductase activity"/>
    <property type="evidence" value="ECO:0007669"/>
    <property type="project" value="UniProtKB-KW"/>
</dbReference>
<dbReference type="AlphaFoldDB" id="A0A917DM97"/>